<keyword evidence="2" id="KW-1185">Reference proteome</keyword>
<evidence type="ECO:0000313" key="1">
    <source>
        <dbReference type="EMBL" id="UYU19426.1"/>
    </source>
</evidence>
<gene>
    <name evidence="1" type="ORF">OH143_04870</name>
</gene>
<proteinExistence type="predicted"/>
<reference evidence="1" key="1">
    <citation type="submission" date="2022-10" db="EMBL/GenBank/DDBJ databases">
        <title>Complete genome of Methanoculleus submarinus DSM 15122.</title>
        <authorList>
            <person name="Chen S.-C."/>
            <person name="Lai S.-J."/>
            <person name="You Y.-T."/>
        </authorList>
    </citation>
    <scope>NUCLEOTIDE SEQUENCE</scope>
    <source>
        <strain evidence="1">DSM 15122</strain>
    </source>
</reference>
<evidence type="ECO:0000313" key="2">
    <source>
        <dbReference type="Proteomes" id="UP001156196"/>
    </source>
</evidence>
<dbReference type="KEGG" id="msum:OH143_04870"/>
<protein>
    <submittedName>
        <fullName evidence="1">Uncharacterized protein</fullName>
    </submittedName>
</protein>
<sequence>MAKPLETGLELTGEDALRFHRYMEGHEELPQRGREMLQVAIRLAEKEQLQ</sequence>
<dbReference type="EMBL" id="CP109831">
    <property type="protein sequence ID" value="UYU19426.1"/>
    <property type="molecule type" value="Genomic_DNA"/>
</dbReference>
<organism evidence="1 2">
    <name type="scientific">Methanoculleus submarinus</name>
    <dbReference type="NCBI Taxonomy" id="204050"/>
    <lineage>
        <taxon>Archaea</taxon>
        <taxon>Methanobacteriati</taxon>
        <taxon>Methanobacteriota</taxon>
        <taxon>Stenosarchaea group</taxon>
        <taxon>Methanomicrobia</taxon>
        <taxon>Methanomicrobiales</taxon>
        <taxon>Methanomicrobiaceae</taxon>
        <taxon>Methanoculleus</taxon>
    </lineage>
</organism>
<dbReference type="Proteomes" id="UP001156196">
    <property type="component" value="Chromosome"/>
</dbReference>
<accession>A0AAX3EBF0</accession>
<dbReference type="RefSeq" id="WP_187147922.1">
    <property type="nucleotide sequence ID" value="NZ_CP109831.1"/>
</dbReference>
<name>A0AAX3EBF0_9EURY</name>
<dbReference type="GeneID" id="58787967"/>
<dbReference type="AlphaFoldDB" id="A0AAX3EBF0"/>